<dbReference type="InterPro" id="IPR000121">
    <property type="entry name" value="PEP_util_C"/>
</dbReference>
<evidence type="ECO:0000259" key="20">
    <source>
        <dbReference type="Pfam" id="PF05524"/>
    </source>
</evidence>
<comment type="subcellular location">
    <subcellularLocation>
        <location evidence="4 17">Cytoplasm</location>
    </subcellularLocation>
</comment>
<dbReference type="NCBIfam" id="TIGR01417">
    <property type="entry name" value="PTS_I_fam"/>
    <property type="match status" value="1"/>
</dbReference>
<evidence type="ECO:0000256" key="1">
    <source>
        <dbReference type="ARBA" id="ARBA00000683"/>
    </source>
</evidence>
<sequence>MPFTIHGLPVSQGIAIGHVHLVSHAMLEVNHYHVAAKYLPEEVERLNEAVATVQGELVGLKAAATAGQPHSEVGAFVDLQLMMLGDPMLIDGARTLIAERRCNAEWALVQQMEMVVEQFEQIEDPYLRERKADVVQVIERIVKVLLGHPGHLPPKRRDGLGTIIVAHDLSPADTIGFRDHNIGGFVTDVGGPTSHTAIVARSLRIPAVVGLHHIRQLVEEDELLIIDGTRGVVIVAPDERIVEEYRLRRSELELERSKLNRLKDTPATTLDGEDVKMLANIEGPKDLNQVKAVNADGVGLYRTEFLFIGRDSLPDEDEQYEAYRTVLKSLAGKPVTIRTFDVGADKALNGVSARFEPNPALGLRAIRYSLAEPQMFLTQLRALLRASVHGKLRIMIPMLAHAHEIDQSLQLIAKAKAELDAEGLKYDPRVEIGGMIEVPAAALALGMFIRRLSFLSIGTNDLIQYTLAIDRSDEAVVHLYDPLHPAVLKLIAGTIQAGARFGLPVSVCGEMAGDPAYTLLLLGMGLRNFSMHPGHILEIKQQVLRADLNELAPRVQRILKMDEQAKVRDAVMRLAG</sequence>
<evidence type="ECO:0000256" key="2">
    <source>
        <dbReference type="ARBA" id="ARBA00001946"/>
    </source>
</evidence>
<evidence type="ECO:0000256" key="7">
    <source>
        <dbReference type="ARBA" id="ARBA00016544"/>
    </source>
</evidence>
<evidence type="ECO:0000256" key="10">
    <source>
        <dbReference type="ARBA" id="ARBA00022597"/>
    </source>
</evidence>
<keyword evidence="13 17" id="KW-0479">Metal-binding</keyword>
<dbReference type="SUPFAM" id="SSF47831">
    <property type="entry name" value="Enzyme I of the PEP:sugar phosphotransferase system HPr-binding (sub)domain"/>
    <property type="match status" value="1"/>
</dbReference>
<dbReference type="GO" id="GO:0008965">
    <property type="term" value="F:phosphoenolpyruvate-protein phosphotransferase activity"/>
    <property type="evidence" value="ECO:0007669"/>
    <property type="project" value="UniProtKB-EC"/>
</dbReference>
<evidence type="ECO:0000256" key="13">
    <source>
        <dbReference type="ARBA" id="ARBA00022723"/>
    </source>
</evidence>
<dbReference type="PANTHER" id="PTHR46244:SF3">
    <property type="entry name" value="PHOSPHOENOLPYRUVATE-PROTEIN PHOSPHOTRANSFERASE"/>
    <property type="match status" value="1"/>
</dbReference>
<gene>
    <name evidence="21" type="primary">ptsP</name>
    <name evidence="21" type="ORF">U5817_24705</name>
</gene>
<protein>
    <recommendedName>
        <fullName evidence="7 17">Phosphoenolpyruvate-protein phosphotransferase</fullName>
        <ecNumber evidence="6 17">2.7.3.9</ecNumber>
    </recommendedName>
    <alternativeName>
        <fullName evidence="16 17">Phosphotransferase system, enzyme I</fullName>
    </alternativeName>
</protein>
<evidence type="ECO:0000256" key="17">
    <source>
        <dbReference type="PIRNR" id="PIRNR000732"/>
    </source>
</evidence>
<evidence type="ECO:0000313" key="22">
    <source>
        <dbReference type="Proteomes" id="UP001626593"/>
    </source>
</evidence>
<comment type="similarity">
    <text evidence="5 17">Belongs to the PEP-utilizing enzyme family.</text>
</comment>
<dbReference type="PIRSF" id="PIRSF000732">
    <property type="entry name" value="PTS_enzyme_I"/>
    <property type="match status" value="1"/>
</dbReference>
<keyword evidence="14 17" id="KW-0418">Kinase</keyword>
<dbReference type="PROSITE" id="PS00370">
    <property type="entry name" value="PEP_ENZYMES_PHOS_SITE"/>
    <property type="match status" value="1"/>
</dbReference>
<dbReference type="Gene3D" id="3.20.20.60">
    <property type="entry name" value="Phosphoenolpyruvate-binding domains"/>
    <property type="match status" value="1"/>
</dbReference>
<evidence type="ECO:0000256" key="14">
    <source>
        <dbReference type="ARBA" id="ARBA00022777"/>
    </source>
</evidence>
<evidence type="ECO:0000259" key="19">
    <source>
        <dbReference type="Pfam" id="PF02896"/>
    </source>
</evidence>
<evidence type="ECO:0000256" key="4">
    <source>
        <dbReference type="ARBA" id="ARBA00004496"/>
    </source>
</evidence>
<dbReference type="SUPFAM" id="SSF51621">
    <property type="entry name" value="Phosphoenolpyruvate/pyruvate domain"/>
    <property type="match status" value="1"/>
</dbReference>
<dbReference type="InterPro" id="IPR008279">
    <property type="entry name" value="PEP-util_enz_mobile_dom"/>
</dbReference>
<keyword evidence="12 17" id="KW-0598">Phosphotransferase system</keyword>
<evidence type="ECO:0000256" key="8">
    <source>
        <dbReference type="ARBA" id="ARBA00022448"/>
    </source>
</evidence>
<evidence type="ECO:0000256" key="9">
    <source>
        <dbReference type="ARBA" id="ARBA00022490"/>
    </source>
</evidence>
<feature type="domain" description="PEP-utilising enzyme mobile" evidence="18">
    <location>
        <begin position="161"/>
        <end position="231"/>
    </location>
</feature>
<proteinExistence type="inferred from homology"/>
<evidence type="ECO:0000259" key="18">
    <source>
        <dbReference type="Pfam" id="PF00391"/>
    </source>
</evidence>
<comment type="catalytic activity">
    <reaction evidence="1 17">
        <text>L-histidyl-[protein] + phosphoenolpyruvate = N(pros)-phospho-L-histidyl-[protein] + pyruvate</text>
        <dbReference type="Rhea" id="RHEA:23880"/>
        <dbReference type="Rhea" id="RHEA-COMP:9745"/>
        <dbReference type="Rhea" id="RHEA-COMP:9746"/>
        <dbReference type="ChEBI" id="CHEBI:15361"/>
        <dbReference type="ChEBI" id="CHEBI:29979"/>
        <dbReference type="ChEBI" id="CHEBI:58702"/>
        <dbReference type="ChEBI" id="CHEBI:64837"/>
        <dbReference type="EC" id="2.7.3.9"/>
    </reaction>
</comment>
<dbReference type="InterPro" id="IPR008731">
    <property type="entry name" value="PTS_EIN"/>
</dbReference>
<reference evidence="21 22" key="1">
    <citation type="submission" date="2023-12" db="EMBL/GenBank/DDBJ databases">
        <title>A. evansii MAY27, complete genome.</title>
        <authorList>
            <person name="Wang Y."/>
        </authorList>
    </citation>
    <scope>NUCLEOTIDE SEQUENCE [LARGE SCALE GENOMIC DNA]</scope>
    <source>
        <strain evidence="21 22">MAY27</strain>
    </source>
</reference>
<dbReference type="InterPro" id="IPR036637">
    <property type="entry name" value="Phosphohistidine_dom_sf"/>
</dbReference>
<dbReference type="Pfam" id="PF00391">
    <property type="entry name" value="PEP-utilizers"/>
    <property type="match status" value="1"/>
</dbReference>
<organism evidence="21 22">
    <name type="scientific">Aromatoleum evansii</name>
    <name type="common">Azoarcus evansii</name>
    <dbReference type="NCBI Taxonomy" id="59406"/>
    <lineage>
        <taxon>Bacteria</taxon>
        <taxon>Pseudomonadati</taxon>
        <taxon>Pseudomonadota</taxon>
        <taxon>Betaproteobacteria</taxon>
        <taxon>Rhodocyclales</taxon>
        <taxon>Rhodocyclaceae</taxon>
        <taxon>Aromatoleum</taxon>
    </lineage>
</organism>
<dbReference type="PROSITE" id="PS00742">
    <property type="entry name" value="PEP_ENZYMES_2"/>
    <property type="match status" value="1"/>
</dbReference>
<keyword evidence="15 17" id="KW-0460">Magnesium</keyword>
<evidence type="ECO:0000256" key="5">
    <source>
        <dbReference type="ARBA" id="ARBA00007837"/>
    </source>
</evidence>
<keyword evidence="10 17" id="KW-0762">Sugar transport</keyword>
<evidence type="ECO:0000256" key="11">
    <source>
        <dbReference type="ARBA" id="ARBA00022679"/>
    </source>
</evidence>
<evidence type="ECO:0000256" key="15">
    <source>
        <dbReference type="ARBA" id="ARBA00022842"/>
    </source>
</evidence>
<dbReference type="InterPro" id="IPR040442">
    <property type="entry name" value="Pyrv_kinase-like_dom_sf"/>
</dbReference>
<dbReference type="Gene3D" id="1.10.274.10">
    <property type="entry name" value="PtsI, HPr-binding domain"/>
    <property type="match status" value="1"/>
</dbReference>
<accession>A0ABZ1AKT1</accession>
<dbReference type="InterPro" id="IPR018274">
    <property type="entry name" value="PEP_util_AS"/>
</dbReference>
<keyword evidence="9 17" id="KW-0963">Cytoplasm</keyword>
<keyword evidence="22" id="KW-1185">Reference proteome</keyword>
<name>A0ABZ1AKT1_AROEV</name>
<evidence type="ECO:0000256" key="16">
    <source>
        <dbReference type="ARBA" id="ARBA00033235"/>
    </source>
</evidence>
<evidence type="ECO:0000313" key="21">
    <source>
        <dbReference type="EMBL" id="WRL46358.1"/>
    </source>
</evidence>
<dbReference type="InterPro" id="IPR036618">
    <property type="entry name" value="PtsI_HPr-bd_sf"/>
</dbReference>
<evidence type="ECO:0000256" key="6">
    <source>
        <dbReference type="ARBA" id="ARBA00012232"/>
    </source>
</evidence>
<evidence type="ECO:0000256" key="12">
    <source>
        <dbReference type="ARBA" id="ARBA00022683"/>
    </source>
</evidence>
<dbReference type="PANTHER" id="PTHR46244">
    <property type="entry name" value="PHOSPHOENOLPYRUVATE-PROTEIN PHOSPHOTRANSFERASE"/>
    <property type="match status" value="1"/>
</dbReference>
<feature type="domain" description="PEP-utilising enzyme C-terminal" evidence="19">
    <location>
        <begin position="258"/>
        <end position="546"/>
    </location>
</feature>
<dbReference type="PRINTS" id="PR01736">
    <property type="entry name" value="PHPHTRNFRASE"/>
</dbReference>
<comment type="function">
    <text evidence="3 17">General (non sugar-specific) component of the phosphoenolpyruvate-dependent sugar phosphotransferase system (sugar PTS). This major carbohydrate active-transport system catalyzes the phosphorylation of incoming sugar substrates concomitantly with their translocation across the cell membrane. Enzyme I transfers the phosphoryl group from phosphoenolpyruvate (PEP) to the phosphoryl carrier protein (HPr).</text>
</comment>
<dbReference type="InterPro" id="IPR006318">
    <property type="entry name" value="PTS_EI-like"/>
</dbReference>
<dbReference type="EMBL" id="CP141259">
    <property type="protein sequence ID" value="WRL46358.1"/>
    <property type="molecule type" value="Genomic_DNA"/>
</dbReference>
<dbReference type="InterPro" id="IPR050499">
    <property type="entry name" value="PEP-utilizing_PTS_enzyme"/>
</dbReference>
<evidence type="ECO:0000256" key="3">
    <source>
        <dbReference type="ARBA" id="ARBA00002728"/>
    </source>
</evidence>
<dbReference type="InterPro" id="IPR015813">
    <property type="entry name" value="Pyrv/PenolPyrv_kinase-like_dom"/>
</dbReference>
<dbReference type="RefSeq" id="WP_169125322.1">
    <property type="nucleotide sequence ID" value="NZ_CAWPLS010000221.1"/>
</dbReference>
<comment type="cofactor">
    <cofactor evidence="2 17">
        <name>Mg(2+)</name>
        <dbReference type="ChEBI" id="CHEBI:18420"/>
    </cofactor>
</comment>
<dbReference type="Pfam" id="PF02896">
    <property type="entry name" value="PEP-utilizers_C"/>
    <property type="match status" value="1"/>
</dbReference>
<dbReference type="Gene3D" id="3.50.30.10">
    <property type="entry name" value="Phosphohistidine domain"/>
    <property type="match status" value="1"/>
</dbReference>
<dbReference type="InterPro" id="IPR023151">
    <property type="entry name" value="PEP_util_CS"/>
</dbReference>
<dbReference type="InterPro" id="IPR024692">
    <property type="entry name" value="PTS_EI"/>
</dbReference>
<dbReference type="EC" id="2.7.3.9" evidence="6 17"/>
<keyword evidence="11 17" id="KW-0808">Transferase</keyword>
<dbReference type="SUPFAM" id="SSF52009">
    <property type="entry name" value="Phosphohistidine domain"/>
    <property type="match status" value="1"/>
</dbReference>
<keyword evidence="8 17" id="KW-0813">Transport</keyword>
<feature type="domain" description="Phosphotransferase system enzyme I N-terminal" evidence="20">
    <location>
        <begin position="6"/>
        <end position="130"/>
    </location>
</feature>
<dbReference type="Proteomes" id="UP001626593">
    <property type="component" value="Chromosome"/>
</dbReference>
<dbReference type="Pfam" id="PF05524">
    <property type="entry name" value="PEP-utilisers_N"/>
    <property type="match status" value="1"/>
</dbReference>